<reference evidence="6" key="1">
    <citation type="submission" date="2020-10" db="EMBL/GenBank/DDBJ databases">
        <title>Unveiling of a novel bifunctional photoreceptor, Dualchrome1, isolated from a cosmopolitan green alga.</title>
        <authorList>
            <person name="Suzuki S."/>
            <person name="Kawachi M."/>
        </authorList>
    </citation>
    <scope>NUCLEOTIDE SEQUENCE</scope>
    <source>
        <strain evidence="6">NIES 2893</strain>
    </source>
</reference>
<feature type="region of interest" description="Disordered" evidence="4">
    <location>
        <begin position="887"/>
        <end position="929"/>
    </location>
</feature>
<dbReference type="PROSITE" id="PS00678">
    <property type="entry name" value="WD_REPEATS_1"/>
    <property type="match status" value="1"/>
</dbReference>
<feature type="compositionally biased region" description="Acidic residues" evidence="4">
    <location>
        <begin position="916"/>
        <end position="929"/>
    </location>
</feature>
<keyword evidence="2" id="KW-0677">Repeat</keyword>
<evidence type="ECO:0000259" key="5">
    <source>
        <dbReference type="Pfam" id="PF12740"/>
    </source>
</evidence>
<proteinExistence type="predicted"/>
<dbReference type="Proteomes" id="UP000660262">
    <property type="component" value="Unassembled WGS sequence"/>
</dbReference>
<dbReference type="SMART" id="SM00320">
    <property type="entry name" value="WD40"/>
    <property type="match status" value="3"/>
</dbReference>
<feature type="region of interest" description="Disordered" evidence="4">
    <location>
        <begin position="825"/>
        <end position="871"/>
    </location>
</feature>
<dbReference type="InterPro" id="IPR019775">
    <property type="entry name" value="WD40_repeat_CS"/>
</dbReference>
<keyword evidence="7" id="KW-1185">Reference proteome</keyword>
<gene>
    <name evidence="6" type="ORF">PPROV_000522200</name>
</gene>
<dbReference type="Gene3D" id="2.130.10.10">
    <property type="entry name" value="YVTN repeat-like/Quinoprotein amine dehydrogenase"/>
    <property type="match status" value="1"/>
</dbReference>
<feature type="repeat" description="WD" evidence="3">
    <location>
        <begin position="3"/>
        <end position="44"/>
    </location>
</feature>
<feature type="compositionally biased region" description="Pro residues" evidence="4">
    <location>
        <begin position="835"/>
        <end position="860"/>
    </location>
</feature>
<dbReference type="InterPro" id="IPR015943">
    <property type="entry name" value="WD40/YVTN_repeat-like_dom_sf"/>
</dbReference>
<dbReference type="AlphaFoldDB" id="A0A830HN56"/>
<dbReference type="PROSITE" id="PS50082">
    <property type="entry name" value="WD_REPEATS_2"/>
    <property type="match status" value="2"/>
</dbReference>
<accession>A0A830HN56</accession>
<sequence>MTLAEHTDHVIHAEYSSYGTLIATSSSDKTAKVWDAKTGKCTHTFEGHKDAVFTATFNDHADLLLTASYDNTAKVWSLADGECKLTLTGHTNHVNDAAFSPDEEECSMVGVRSSSSNNDNISSLHMAAAVVAIVSLLLLSSFVGVASGDDETNATPSLEEYAALDPTAPNYDSVDDMSSPQMITAASLVRVSTVFSNRTEGMVATPWKMTGGTMRDFSTYSMMAGGVNGQQAGLLREDLNDEKVISVKASPYERLTFSLDNSANEDISSAMSDRIVALHDPDGMDGPHDGGEEPSVPSGRDEAPSRSAPSGGGDDGGDGPPTISRNNLLTFSLNLEAGTRLDSLGVSVEFDDDIGAKATPTVPLNVLSQRLSDSDGDGLWLGVDVWLPMLGSIWNNASVEEIALEEIRGDNANYFLTNLRLTGEGITSMPITYRSIPNQQSSYQSAQASSTYGDVPVQYGSEWNIRAQENEDMITLICEMHMEVAWCRLHASLVQRRGPSWSAAQYTAEGNNNTLNDDDDINPRPFADTMKSYDRVMVDGSSGSTTFGSRISARLVVPMAPGSSGGGASATGGFPIIAFGHGLGTTSRVYRSTIEHLASHGYIVIAPDVRNLLDGVDMLECLRWVAAQSTQPGSLVYGIADAQRMGLTGHSMGGGGAFNAAMLASLDPVLKDTVKAIAPIHPAPLLKADGAVSVPTFITSGTADFSTPAAMITSLAYNHIRVPKIQAVLDGTGHLEQCDGPGELRWTKYLTAWFHLYLNDDADAAGVFWDKWATASGAIGGELSLDSEMADVFADCAETCLSHLSTGVGGPDAIRGTFFWPGAGGGGSSAVSPPAATPTPTSPLPMPPTTTLPSPSPSSPSPISSPETGFNDEYDYIYYEDDEYSDAVDSQTGGRVLTPPSPPTPRSSPLPPQREDDNDYYYDDEDDEPIVPIESGYLTLAVEPEQITLNKRPPNSTNFLYNGLPLFGIDPIMKQSGIINATVTYENEDRSAGPVRVKLFIVNPPAAFDVKIMDNSRSRPLYPGDTAKFDVSIGLKPDATPSPVFGLPVYGDRVQLSAYVVNNDEMTTAGFVNIVGLTGDPLQQ</sequence>
<evidence type="ECO:0000256" key="3">
    <source>
        <dbReference type="PROSITE-ProRule" id="PRU00221"/>
    </source>
</evidence>
<dbReference type="EMBL" id="BNJQ01000013">
    <property type="protein sequence ID" value="GHP06477.1"/>
    <property type="molecule type" value="Genomic_DNA"/>
</dbReference>
<evidence type="ECO:0000256" key="1">
    <source>
        <dbReference type="ARBA" id="ARBA00022574"/>
    </source>
</evidence>
<dbReference type="InterPro" id="IPR041127">
    <property type="entry name" value="PET_hydrolase/cutinase-like"/>
</dbReference>
<dbReference type="InterPro" id="IPR036322">
    <property type="entry name" value="WD40_repeat_dom_sf"/>
</dbReference>
<feature type="compositionally biased region" description="Pro residues" evidence="4">
    <location>
        <begin position="899"/>
        <end position="912"/>
    </location>
</feature>
<dbReference type="SUPFAM" id="SSF50978">
    <property type="entry name" value="WD40 repeat-like"/>
    <property type="match status" value="1"/>
</dbReference>
<evidence type="ECO:0000256" key="2">
    <source>
        <dbReference type="ARBA" id="ARBA00022737"/>
    </source>
</evidence>
<feature type="compositionally biased region" description="Basic and acidic residues" evidence="4">
    <location>
        <begin position="278"/>
        <end position="291"/>
    </location>
</feature>
<feature type="region of interest" description="Disordered" evidence="4">
    <location>
        <begin position="278"/>
        <end position="325"/>
    </location>
</feature>
<dbReference type="PANTHER" id="PTHR19848:SF8">
    <property type="entry name" value="F-BOX AND WD REPEAT DOMAIN CONTAINING 7"/>
    <property type="match status" value="1"/>
</dbReference>
<keyword evidence="1 3" id="KW-0853">WD repeat</keyword>
<comment type="caution">
    <text evidence="6">The sequence shown here is derived from an EMBL/GenBank/DDBJ whole genome shotgun (WGS) entry which is preliminary data.</text>
</comment>
<dbReference type="Pfam" id="PF12740">
    <property type="entry name" value="PETase"/>
    <property type="match status" value="1"/>
</dbReference>
<dbReference type="InterPro" id="IPR029058">
    <property type="entry name" value="AB_hydrolase_fold"/>
</dbReference>
<dbReference type="Pfam" id="PF00400">
    <property type="entry name" value="WD40"/>
    <property type="match status" value="3"/>
</dbReference>
<feature type="domain" description="PET hydrolase/cutinase-like" evidence="5">
    <location>
        <begin position="595"/>
        <end position="762"/>
    </location>
</feature>
<name>A0A830HN56_9CHLO</name>
<evidence type="ECO:0000313" key="6">
    <source>
        <dbReference type="EMBL" id="GHP06477.1"/>
    </source>
</evidence>
<feature type="repeat" description="WD" evidence="3">
    <location>
        <begin position="45"/>
        <end position="86"/>
    </location>
</feature>
<evidence type="ECO:0000313" key="7">
    <source>
        <dbReference type="Proteomes" id="UP000660262"/>
    </source>
</evidence>
<dbReference type="Gene3D" id="3.40.50.1820">
    <property type="entry name" value="alpha/beta hydrolase"/>
    <property type="match status" value="1"/>
</dbReference>
<dbReference type="InterPro" id="IPR001680">
    <property type="entry name" value="WD40_rpt"/>
</dbReference>
<dbReference type="PANTHER" id="PTHR19848">
    <property type="entry name" value="WD40 REPEAT PROTEIN"/>
    <property type="match status" value="1"/>
</dbReference>
<organism evidence="6 7">
    <name type="scientific">Pycnococcus provasolii</name>
    <dbReference type="NCBI Taxonomy" id="41880"/>
    <lineage>
        <taxon>Eukaryota</taxon>
        <taxon>Viridiplantae</taxon>
        <taxon>Chlorophyta</taxon>
        <taxon>Pseudoscourfieldiophyceae</taxon>
        <taxon>Pseudoscourfieldiales</taxon>
        <taxon>Pycnococcaceae</taxon>
        <taxon>Pycnococcus</taxon>
    </lineage>
</organism>
<dbReference type="OrthoDB" id="1737444at2759"/>
<protein>
    <recommendedName>
        <fullName evidence="5">PET hydrolase/cutinase-like domain-containing protein</fullName>
    </recommendedName>
</protein>
<evidence type="ECO:0000256" key="4">
    <source>
        <dbReference type="SAM" id="MobiDB-lite"/>
    </source>
</evidence>
<dbReference type="PROSITE" id="PS50294">
    <property type="entry name" value="WD_REPEATS_REGION"/>
    <property type="match status" value="2"/>
</dbReference>
<dbReference type="SUPFAM" id="SSF53474">
    <property type="entry name" value="alpha/beta-Hydrolases"/>
    <property type="match status" value="1"/>
</dbReference>